<protein>
    <submittedName>
        <fullName evidence="3">Uncharacterized protein</fullName>
    </submittedName>
</protein>
<dbReference type="EMBL" id="JADFTS010000008">
    <property type="protein sequence ID" value="KAF9594454.1"/>
    <property type="molecule type" value="Genomic_DNA"/>
</dbReference>
<evidence type="ECO:0000256" key="2">
    <source>
        <dbReference type="SAM" id="Phobius"/>
    </source>
</evidence>
<dbReference type="AlphaFoldDB" id="A0A835H9J1"/>
<keyword evidence="2" id="KW-0812">Transmembrane</keyword>
<evidence type="ECO:0000256" key="1">
    <source>
        <dbReference type="SAM" id="MobiDB-lite"/>
    </source>
</evidence>
<keyword evidence="4" id="KW-1185">Reference proteome</keyword>
<evidence type="ECO:0000313" key="4">
    <source>
        <dbReference type="Proteomes" id="UP000631114"/>
    </source>
</evidence>
<feature type="compositionally biased region" description="Basic and acidic residues" evidence="1">
    <location>
        <begin position="140"/>
        <end position="151"/>
    </location>
</feature>
<name>A0A835H9J1_9MAGN</name>
<accession>A0A835H9J1</accession>
<keyword evidence="2" id="KW-0472">Membrane</keyword>
<sequence>MASAENESEREKETAAFNLKEKVENKYKELREHAEAYPYVWASYIFVYGGLALWTTYRWRKLRNTENRVRLLQQRLRCPARKCGIGSEWINGVCSFFNIIGSELPFSLKENTATPEILKDEVLKEYVDTKTQKMPRVTRSRKEVEPEKPAETENPVEPEEQADLSHGRGNALTPEGHPNPLE</sequence>
<dbReference type="PANTHER" id="PTHR36794:SF1">
    <property type="entry name" value="TRANSMEMBRANE PROTEIN"/>
    <property type="match status" value="1"/>
</dbReference>
<reference evidence="3 4" key="1">
    <citation type="submission" date="2020-10" db="EMBL/GenBank/DDBJ databases">
        <title>The Coptis chinensis genome and diversification of protoberbering-type alkaloids.</title>
        <authorList>
            <person name="Wang B."/>
            <person name="Shu S."/>
            <person name="Song C."/>
            <person name="Liu Y."/>
        </authorList>
    </citation>
    <scope>NUCLEOTIDE SEQUENCE [LARGE SCALE GENOMIC DNA]</scope>
    <source>
        <strain evidence="3">HL-2020</strain>
        <tissue evidence="3">Leaf</tissue>
    </source>
</reference>
<organism evidence="3 4">
    <name type="scientific">Coptis chinensis</name>
    <dbReference type="NCBI Taxonomy" id="261450"/>
    <lineage>
        <taxon>Eukaryota</taxon>
        <taxon>Viridiplantae</taxon>
        <taxon>Streptophyta</taxon>
        <taxon>Embryophyta</taxon>
        <taxon>Tracheophyta</taxon>
        <taxon>Spermatophyta</taxon>
        <taxon>Magnoliopsida</taxon>
        <taxon>Ranunculales</taxon>
        <taxon>Ranunculaceae</taxon>
        <taxon>Coptidoideae</taxon>
        <taxon>Coptis</taxon>
    </lineage>
</organism>
<evidence type="ECO:0000313" key="3">
    <source>
        <dbReference type="EMBL" id="KAF9594454.1"/>
    </source>
</evidence>
<feature type="region of interest" description="Disordered" evidence="1">
    <location>
        <begin position="134"/>
        <end position="182"/>
    </location>
</feature>
<proteinExistence type="predicted"/>
<gene>
    <name evidence="3" type="ORF">IFM89_031056</name>
</gene>
<dbReference type="PANTHER" id="PTHR36794">
    <property type="entry name" value="TRANSMEMBRANE PROTEIN"/>
    <property type="match status" value="1"/>
</dbReference>
<comment type="caution">
    <text evidence="3">The sequence shown here is derived from an EMBL/GenBank/DDBJ whole genome shotgun (WGS) entry which is preliminary data.</text>
</comment>
<feature type="transmembrane region" description="Helical" evidence="2">
    <location>
        <begin position="36"/>
        <end position="54"/>
    </location>
</feature>
<keyword evidence="2" id="KW-1133">Transmembrane helix</keyword>
<dbReference type="Proteomes" id="UP000631114">
    <property type="component" value="Unassembled WGS sequence"/>
</dbReference>
<dbReference type="OrthoDB" id="1925472at2759"/>